<dbReference type="WBParaSite" id="maker-uti_cns_0001285-snap-gene-0.9-mRNA-1">
    <property type="protein sequence ID" value="maker-uti_cns_0001285-snap-gene-0.9-mRNA-1"/>
    <property type="gene ID" value="maker-uti_cns_0001285-snap-gene-0.9"/>
</dbReference>
<accession>A0A1I8G9Z6</accession>
<name>A0A1I8G9Z6_9PLAT</name>
<dbReference type="Proteomes" id="UP000095280">
    <property type="component" value="Unplaced"/>
</dbReference>
<organism evidence="1 2">
    <name type="scientific">Macrostomum lignano</name>
    <dbReference type="NCBI Taxonomy" id="282301"/>
    <lineage>
        <taxon>Eukaryota</taxon>
        <taxon>Metazoa</taxon>
        <taxon>Spiralia</taxon>
        <taxon>Lophotrochozoa</taxon>
        <taxon>Platyhelminthes</taxon>
        <taxon>Rhabditophora</taxon>
        <taxon>Macrostomorpha</taxon>
        <taxon>Macrostomida</taxon>
        <taxon>Macrostomidae</taxon>
        <taxon>Macrostomum</taxon>
    </lineage>
</organism>
<protein>
    <submittedName>
        <fullName evidence="2">Kringle domain-containing protein</fullName>
    </submittedName>
</protein>
<dbReference type="AlphaFoldDB" id="A0A1I8G9Z6"/>
<sequence length="86" mass="9992">AGQRCEAKSFVYDRRHESTRGHHCEFAPQNWWRISEACKDLRKNRPSPISIPLGVCKTKSKNLKNITLGRGWSRERDFIVKNNGHS</sequence>
<evidence type="ECO:0000313" key="2">
    <source>
        <dbReference type="WBParaSite" id="maker-uti_cns_0001285-snap-gene-0.9-mRNA-1"/>
    </source>
</evidence>
<keyword evidence="1" id="KW-1185">Reference proteome</keyword>
<proteinExistence type="predicted"/>
<reference evidence="2" key="1">
    <citation type="submission" date="2016-11" db="UniProtKB">
        <authorList>
            <consortium name="WormBaseParasite"/>
        </authorList>
    </citation>
    <scope>IDENTIFICATION</scope>
</reference>
<evidence type="ECO:0000313" key="1">
    <source>
        <dbReference type="Proteomes" id="UP000095280"/>
    </source>
</evidence>